<dbReference type="KEGG" id="scn:Solca_3862"/>
<evidence type="ECO:0000259" key="1">
    <source>
        <dbReference type="Pfam" id="PF06172"/>
    </source>
</evidence>
<dbReference type="eggNOG" id="COG3542">
    <property type="taxonomic scope" value="Bacteria"/>
</dbReference>
<dbReference type="OrthoDB" id="9798288at2"/>
<dbReference type="PANTHER" id="PTHR33387">
    <property type="entry name" value="RMLC-LIKE JELLY ROLL FOLD PROTEIN"/>
    <property type="match status" value="1"/>
</dbReference>
<accession>H8KLH2</accession>
<evidence type="ECO:0000313" key="3">
    <source>
        <dbReference type="Proteomes" id="UP000007590"/>
    </source>
</evidence>
<dbReference type="RefSeq" id="WP_014682082.1">
    <property type="nucleotide sequence ID" value="NC_017770.1"/>
</dbReference>
<dbReference type="InterPro" id="IPR009327">
    <property type="entry name" value="Cupin_DUF985"/>
</dbReference>
<reference evidence="2" key="1">
    <citation type="submission" date="2012-02" db="EMBL/GenBank/DDBJ databases">
        <title>The complete genome of Solitalea canadensis DSM 3403.</title>
        <authorList>
            <consortium name="US DOE Joint Genome Institute (JGI-PGF)"/>
            <person name="Lucas S."/>
            <person name="Copeland A."/>
            <person name="Lapidus A."/>
            <person name="Glavina del Rio T."/>
            <person name="Dalin E."/>
            <person name="Tice H."/>
            <person name="Bruce D."/>
            <person name="Goodwin L."/>
            <person name="Pitluck S."/>
            <person name="Peters L."/>
            <person name="Ovchinnikova G."/>
            <person name="Lu M."/>
            <person name="Kyrpides N."/>
            <person name="Mavromatis K."/>
            <person name="Ivanova N."/>
            <person name="Brettin T."/>
            <person name="Detter J.C."/>
            <person name="Han C."/>
            <person name="Larimer F."/>
            <person name="Land M."/>
            <person name="Hauser L."/>
            <person name="Markowitz V."/>
            <person name="Cheng J.-F."/>
            <person name="Hugenholtz P."/>
            <person name="Woyke T."/>
            <person name="Wu D."/>
            <person name="Spring S."/>
            <person name="Schroeder M."/>
            <person name="Kopitz M."/>
            <person name="Brambilla E."/>
            <person name="Klenk H.-P."/>
            <person name="Eisen J.A."/>
        </authorList>
    </citation>
    <scope>NUCLEOTIDE SEQUENCE</scope>
    <source>
        <strain evidence="2">DSM 3403</strain>
    </source>
</reference>
<sequence length="162" mass="18801">MRTEEIIHKLSLVPHPEGGFYRETYRSKEDLITEEGKRRNVCTAIYYLLKGNDKSFFHRLKSEEAWFFHEGNVLEINVLINGEIERYDLGTDIHNGEYPQVIIPANTWFAAKAKSATGHTLVSCTVAPGFDFEDFELAAREELLRRHPHLEEVIKEFTKADF</sequence>
<dbReference type="CDD" id="cd06121">
    <property type="entry name" value="cupin_YML079wp"/>
    <property type="match status" value="1"/>
</dbReference>
<dbReference type="AlphaFoldDB" id="H8KLH2"/>
<protein>
    <recommendedName>
        <fullName evidence="1">DUF985 domain-containing protein</fullName>
    </recommendedName>
</protein>
<dbReference type="InterPro" id="IPR014710">
    <property type="entry name" value="RmlC-like_jellyroll"/>
</dbReference>
<dbReference type="InterPro" id="IPR039935">
    <property type="entry name" value="YML079W-like"/>
</dbReference>
<dbReference type="Gene3D" id="2.60.120.10">
    <property type="entry name" value="Jelly Rolls"/>
    <property type="match status" value="1"/>
</dbReference>
<proteinExistence type="predicted"/>
<dbReference type="EMBL" id="CP003349">
    <property type="protein sequence ID" value="AFD08859.1"/>
    <property type="molecule type" value="Genomic_DNA"/>
</dbReference>
<dbReference type="PANTHER" id="PTHR33387:SF3">
    <property type="entry name" value="DUF985 DOMAIN-CONTAINING PROTEIN"/>
    <property type="match status" value="1"/>
</dbReference>
<evidence type="ECO:0000313" key="2">
    <source>
        <dbReference type="EMBL" id="AFD08859.1"/>
    </source>
</evidence>
<dbReference type="STRING" id="929556.Solca_3862"/>
<dbReference type="Proteomes" id="UP000007590">
    <property type="component" value="Chromosome"/>
</dbReference>
<feature type="domain" description="DUF985" evidence="1">
    <location>
        <begin position="4"/>
        <end position="138"/>
    </location>
</feature>
<gene>
    <name evidence="2" type="ordered locus">Solca_3862</name>
</gene>
<dbReference type="Pfam" id="PF06172">
    <property type="entry name" value="Cupin_5"/>
    <property type="match status" value="1"/>
</dbReference>
<dbReference type="SUPFAM" id="SSF51182">
    <property type="entry name" value="RmlC-like cupins"/>
    <property type="match status" value="1"/>
</dbReference>
<name>H8KLH2_SOLCM</name>
<dbReference type="InterPro" id="IPR011051">
    <property type="entry name" value="RmlC_Cupin_sf"/>
</dbReference>
<keyword evidence="3" id="KW-1185">Reference proteome</keyword>
<dbReference type="HOGENOM" id="CLU_088365_0_3_10"/>
<organism evidence="2 3">
    <name type="scientific">Solitalea canadensis (strain ATCC 29591 / DSM 3403 / JCM 21819 / LMG 8368 / NBRC 15130 / NCIMB 12057 / USAM 9D)</name>
    <name type="common">Flexibacter canadensis</name>
    <dbReference type="NCBI Taxonomy" id="929556"/>
    <lineage>
        <taxon>Bacteria</taxon>
        <taxon>Pseudomonadati</taxon>
        <taxon>Bacteroidota</taxon>
        <taxon>Sphingobacteriia</taxon>
        <taxon>Sphingobacteriales</taxon>
        <taxon>Sphingobacteriaceae</taxon>
        <taxon>Solitalea</taxon>
    </lineage>
</organism>